<dbReference type="GO" id="GO:0003677">
    <property type="term" value="F:DNA binding"/>
    <property type="evidence" value="ECO:0007669"/>
    <property type="project" value="InterPro"/>
</dbReference>
<dbReference type="Gene3D" id="1.10.10.10">
    <property type="entry name" value="Winged helix-like DNA-binding domain superfamily/Winged helix DNA-binding domain"/>
    <property type="match status" value="1"/>
</dbReference>
<dbReference type="Proteomes" id="UP000007076">
    <property type="component" value="Chromosome"/>
</dbReference>
<keyword evidence="10" id="KW-1185">Reference proteome</keyword>
<dbReference type="InterPro" id="IPR013325">
    <property type="entry name" value="RNA_pol_sigma_r2"/>
</dbReference>
<dbReference type="PANTHER" id="PTHR43133:SF59">
    <property type="entry name" value="ECF RNA POLYMERASE SIGMA FACTOR SIGR"/>
    <property type="match status" value="1"/>
</dbReference>
<keyword evidence="2" id="KW-0805">Transcription regulation</keyword>
<protein>
    <submittedName>
        <fullName evidence="8">Putative RNA polymerase ECF subfamily sigma factor</fullName>
    </submittedName>
</protein>
<evidence type="ECO:0000259" key="6">
    <source>
        <dbReference type="Pfam" id="PF04542"/>
    </source>
</evidence>
<dbReference type="EMBL" id="AP010968">
    <property type="protein sequence ID" value="BAJ25932.1"/>
    <property type="molecule type" value="Genomic_DNA"/>
</dbReference>
<name>E4MZ39_KITSK</name>
<dbReference type="InterPro" id="IPR014284">
    <property type="entry name" value="RNA_pol_sigma-70_dom"/>
</dbReference>
<dbReference type="SUPFAM" id="SSF88946">
    <property type="entry name" value="Sigma2 domain of RNA polymerase sigma factors"/>
    <property type="match status" value="1"/>
</dbReference>
<evidence type="ECO:0000259" key="7">
    <source>
        <dbReference type="Pfam" id="PF08281"/>
    </source>
</evidence>
<dbReference type="Pfam" id="PF04542">
    <property type="entry name" value="Sigma70_r2"/>
    <property type="match status" value="1"/>
</dbReference>
<sequence>MGRRRRSTAPDLTRAARAAALAGTVEGRLMTDTITAAPQTRAQRSERFERDALGHRDRLHAQALRLTRNPADAEDLVQETYTRAYRGYHGFRPGTNAGAWLSRILLNTYLDAYRKKQAAPQLSGAPYTEDRGPARPGPVPSAESQVLDRLPGPAVTRAMLGIPGIFRTVVYLADMEGLSHEEIAALVGVPYATVNTRLHRGRRRLRALLEDHRDAGARAHREEVR</sequence>
<feature type="domain" description="RNA polymerase sigma factor 70 region 4 type 2" evidence="7">
    <location>
        <begin position="167"/>
        <end position="205"/>
    </location>
</feature>
<evidence type="ECO:0000313" key="8">
    <source>
        <dbReference type="EMBL" id="BAJ25932.1"/>
    </source>
</evidence>
<proteinExistence type="inferred from homology"/>
<dbReference type="InterPro" id="IPR013249">
    <property type="entry name" value="RNA_pol_sigma70_r4_t2"/>
</dbReference>
<evidence type="ECO:0000256" key="3">
    <source>
        <dbReference type="ARBA" id="ARBA00023082"/>
    </source>
</evidence>
<dbReference type="AlphaFoldDB" id="E4MZ39"/>
<keyword evidence="4" id="KW-0804">Transcription</keyword>
<dbReference type="PANTHER" id="PTHR43133">
    <property type="entry name" value="RNA POLYMERASE ECF-TYPE SIGMA FACTO"/>
    <property type="match status" value="1"/>
</dbReference>
<dbReference type="KEGG" id="ksk:KSE_00810t"/>
<evidence type="ECO:0000256" key="1">
    <source>
        <dbReference type="ARBA" id="ARBA00010641"/>
    </source>
</evidence>
<dbReference type="InterPro" id="IPR007627">
    <property type="entry name" value="RNA_pol_sigma70_r2"/>
</dbReference>
<dbReference type="STRING" id="452652.KSE_00810t"/>
<dbReference type="NCBIfam" id="TIGR02937">
    <property type="entry name" value="sigma70-ECF"/>
    <property type="match status" value="1"/>
</dbReference>
<dbReference type="GO" id="GO:0016987">
    <property type="term" value="F:sigma factor activity"/>
    <property type="evidence" value="ECO:0007669"/>
    <property type="project" value="UniProtKB-KW"/>
</dbReference>
<dbReference type="SUPFAM" id="SSF88659">
    <property type="entry name" value="Sigma3 and sigma4 domains of RNA polymerase sigma factors"/>
    <property type="match status" value="1"/>
</dbReference>
<dbReference type="InterPro" id="IPR036388">
    <property type="entry name" value="WH-like_DNA-bd_sf"/>
</dbReference>
<evidence type="ECO:0000256" key="4">
    <source>
        <dbReference type="ARBA" id="ARBA00023163"/>
    </source>
</evidence>
<evidence type="ECO:0000256" key="2">
    <source>
        <dbReference type="ARBA" id="ARBA00023015"/>
    </source>
</evidence>
<evidence type="ECO:0000313" key="10">
    <source>
        <dbReference type="Proteomes" id="UP000007076"/>
    </source>
</evidence>
<dbReference type="InterPro" id="IPR039425">
    <property type="entry name" value="RNA_pol_sigma-70-like"/>
</dbReference>
<dbReference type="HOGENOM" id="CLU_047691_1_1_11"/>
<reference evidence="8 10" key="1">
    <citation type="journal article" date="2010" name="DNA Res.">
        <title>Genome sequence of Kitasatospora setae NBRC 14216T: an evolutionary snapshot of the family Streptomycetaceae.</title>
        <authorList>
            <person name="Ichikawa N."/>
            <person name="Oguchi A."/>
            <person name="Ikeda H."/>
            <person name="Ishikawa J."/>
            <person name="Kitani S."/>
            <person name="Watanabe Y."/>
            <person name="Nakamura S."/>
            <person name="Katano Y."/>
            <person name="Kishi E."/>
            <person name="Sasagawa M."/>
            <person name="Ankai A."/>
            <person name="Fukui S."/>
            <person name="Hashimoto Y."/>
            <person name="Kamata S."/>
            <person name="Otoguro M."/>
            <person name="Tanikawa S."/>
            <person name="Nihira T."/>
            <person name="Horinouchi S."/>
            <person name="Ohnishi Y."/>
            <person name="Hayakawa M."/>
            <person name="Kuzuyama T."/>
            <person name="Arisawa A."/>
            <person name="Nomoto F."/>
            <person name="Miura H."/>
            <person name="Takahashi Y."/>
            <person name="Fujita N."/>
        </authorList>
    </citation>
    <scope>NUCLEOTIDE SEQUENCE [LARGE SCALE GENOMIC DNA]</scope>
    <source>
        <strain evidence="10">ATCC 33774 / DSM 43861 / JCM 3304 / KCC A-0304 / NBRC 14216 / KM-6054</strain>
        <strain evidence="8">KM-6054</strain>
    </source>
</reference>
<evidence type="ECO:0000313" key="9">
    <source>
        <dbReference type="EMBL" id="BAJ33346.1"/>
    </source>
</evidence>
<gene>
    <name evidence="8" type="ordered locus">KSE_00810t</name>
    <name evidence="9" type="ordered locus">KSE_75930t</name>
</gene>
<accession>E4MZ39</accession>
<dbReference type="PATRIC" id="fig|452652.3.peg.74"/>
<evidence type="ECO:0000256" key="5">
    <source>
        <dbReference type="SAM" id="MobiDB-lite"/>
    </source>
</evidence>
<dbReference type="GO" id="GO:0006352">
    <property type="term" value="P:DNA-templated transcription initiation"/>
    <property type="evidence" value="ECO:0007669"/>
    <property type="project" value="InterPro"/>
</dbReference>
<feature type="region of interest" description="Disordered" evidence="5">
    <location>
        <begin position="120"/>
        <end position="148"/>
    </location>
</feature>
<keyword evidence="3" id="KW-0731">Sigma factor</keyword>
<organism evidence="8 10">
    <name type="scientific">Kitasatospora setae (strain ATCC 33774 / DSM 43861 / JCM 3304 / KCC A-0304 / NBRC 14216 / KM-6054)</name>
    <name type="common">Streptomyces setae</name>
    <dbReference type="NCBI Taxonomy" id="452652"/>
    <lineage>
        <taxon>Bacteria</taxon>
        <taxon>Bacillati</taxon>
        <taxon>Actinomycetota</taxon>
        <taxon>Actinomycetes</taxon>
        <taxon>Kitasatosporales</taxon>
        <taxon>Streptomycetaceae</taxon>
        <taxon>Kitasatospora</taxon>
    </lineage>
</organism>
<dbReference type="EMBL" id="AP010968">
    <property type="protein sequence ID" value="BAJ33346.1"/>
    <property type="molecule type" value="Genomic_DNA"/>
</dbReference>
<comment type="similarity">
    <text evidence="1">Belongs to the sigma-70 factor family. ECF subfamily.</text>
</comment>
<dbReference type="eggNOG" id="COG1595">
    <property type="taxonomic scope" value="Bacteria"/>
</dbReference>
<dbReference type="InterPro" id="IPR013324">
    <property type="entry name" value="RNA_pol_sigma_r3/r4-like"/>
</dbReference>
<dbReference type="Gene3D" id="1.10.1740.10">
    <property type="match status" value="1"/>
</dbReference>
<dbReference type="Pfam" id="PF08281">
    <property type="entry name" value="Sigma70_r4_2"/>
    <property type="match status" value="1"/>
</dbReference>
<dbReference type="KEGG" id="ksk:KSE_75930t"/>
<feature type="domain" description="RNA polymerase sigma-70 region 2" evidence="6">
    <location>
        <begin position="55"/>
        <end position="117"/>
    </location>
</feature>